<dbReference type="InterPro" id="IPR046848">
    <property type="entry name" value="E_motif"/>
</dbReference>
<evidence type="ECO:0000313" key="4">
    <source>
        <dbReference type="Proteomes" id="UP000295252"/>
    </source>
</evidence>
<dbReference type="Pfam" id="PF13041">
    <property type="entry name" value="PPR_2"/>
    <property type="match status" value="3"/>
</dbReference>
<dbReference type="OMA" id="MKPKMEH"/>
<proteinExistence type="predicted"/>
<sequence length="527" mass="58697">MSKCAKFKTPILSSSNFPPKDCNYLLSPLTSSTSLSSVLQHYINSDHPSHGQKIHSHIIKTGFKPNRNISIKIIILHLKSSSLSYAQKVFDELPQPTLSSYNYMLSGYIKHGLVEKSFDLFRKLTFSGEKSDGFTFSMILKGSSFESVLSRSKTVGREVHAQIIKSGVDGDDVLYTALVDSYVKIRSLDYARRVFDLMLEKNVVCSTSMITGYMNQGLIEDAEHVFNKTVEKDVVVFNAMIEGYSKLIETAKKAIQVFIAMQRIGFKPTISTFASIIGACSVISAFEVGQQVQGQLMKTELFTDIKMGSALLDMYSKCGRTVDARKIFDHMPEKNVFSWTSMIDGYGKNGAPNEALQLFNRMLLDPLVKPNYVTFLSALTACAHAGLVATGWEIFYRMERDYSMKPRMEHYACMVDLLGRAGTLNRALEFIMEMPQNPNSDVWAALLSCSRLHGDVDMANLAANELFKLNAESRPGAYVALSNTLAEAGRWSNVTELRELMKTRGISKGTGFSWFGSDSLEALYAGQ</sequence>
<feature type="repeat" description="PPR" evidence="2">
    <location>
        <begin position="171"/>
        <end position="205"/>
    </location>
</feature>
<dbReference type="InterPro" id="IPR002885">
    <property type="entry name" value="PPR_rpt"/>
</dbReference>
<dbReference type="PhylomeDB" id="A0A068TLB4"/>
<protein>
    <recommendedName>
        <fullName evidence="5">Pentacotripeptide-repeat region of PRORP domain-containing protein</fullName>
    </recommendedName>
</protein>
<dbReference type="InterPro" id="IPR046960">
    <property type="entry name" value="PPR_At4g14850-like_plant"/>
</dbReference>
<dbReference type="NCBIfam" id="TIGR00756">
    <property type="entry name" value="PPR"/>
    <property type="match status" value="4"/>
</dbReference>
<dbReference type="Pfam" id="PF20431">
    <property type="entry name" value="E_motif"/>
    <property type="match status" value="1"/>
</dbReference>
<evidence type="ECO:0000313" key="3">
    <source>
        <dbReference type="EMBL" id="CDO96747.1"/>
    </source>
</evidence>
<name>A0A068TLB4_COFCA</name>
<dbReference type="OrthoDB" id="185373at2759"/>
<dbReference type="GO" id="GO:0009451">
    <property type="term" value="P:RNA modification"/>
    <property type="evidence" value="ECO:0007669"/>
    <property type="project" value="InterPro"/>
</dbReference>
<dbReference type="EMBL" id="HG739085">
    <property type="protein sequence ID" value="CDO96747.1"/>
    <property type="molecule type" value="Genomic_DNA"/>
</dbReference>
<dbReference type="FunCoup" id="A0A068TLB4">
    <property type="interactions" value="473"/>
</dbReference>
<keyword evidence="1" id="KW-0677">Repeat</keyword>
<feature type="repeat" description="PPR" evidence="2">
    <location>
        <begin position="233"/>
        <end position="268"/>
    </location>
</feature>
<reference evidence="4" key="1">
    <citation type="journal article" date="2014" name="Science">
        <title>The coffee genome provides insight into the convergent evolution of caffeine biosynthesis.</title>
        <authorList>
            <person name="Denoeud F."/>
            <person name="Carretero-Paulet L."/>
            <person name="Dereeper A."/>
            <person name="Droc G."/>
            <person name="Guyot R."/>
            <person name="Pietrella M."/>
            <person name="Zheng C."/>
            <person name="Alberti A."/>
            <person name="Anthony F."/>
            <person name="Aprea G."/>
            <person name="Aury J.M."/>
            <person name="Bento P."/>
            <person name="Bernard M."/>
            <person name="Bocs S."/>
            <person name="Campa C."/>
            <person name="Cenci A."/>
            <person name="Combes M.C."/>
            <person name="Crouzillat D."/>
            <person name="Da Silva C."/>
            <person name="Daddiego L."/>
            <person name="De Bellis F."/>
            <person name="Dussert S."/>
            <person name="Garsmeur O."/>
            <person name="Gayraud T."/>
            <person name="Guignon V."/>
            <person name="Jahn K."/>
            <person name="Jamilloux V."/>
            <person name="Joet T."/>
            <person name="Labadie K."/>
            <person name="Lan T."/>
            <person name="Leclercq J."/>
            <person name="Lepelley M."/>
            <person name="Leroy T."/>
            <person name="Li L.T."/>
            <person name="Librado P."/>
            <person name="Lopez L."/>
            <person name="Munoz A."/>
            <person name="Noel B."/>
            <person name="Pallavicini A."/>
            <person name="Perrotta G."/>
            <person name="Poncet V."/>
            <person name="Pot D."/>
            <person name="Priyono X."/>
            <person name="Rigoreau M."/>
            <person name="Rouard M."/>
            <person name="Rozas J."/>
            <person name="Tranchant-Dubreuil C."/>
            <person name="VanBuren R."/>
            <person name="Zhang Q."/>
            <person name="Andrade A.C."/>
            <person name="Argout X."/>
            <person name="Bertrand B."/>
            <person name="de Kochko A."/>
            <person name="Graziosi G."/>
            <person name="Henry R.J."/>
            <person name="Jayarama X."/>
            <person name="Ming R."/>
            <person name="Nagai C."/>
            <person name="Rounsley S."/>
            <person name="Sankoff D."/>
            <person name="Giuliano G."/>
            <person name="Albert V.A."/>
            <person name="Wincker P."/>
            <person name="Lashermes P."/>
        </authorList>
    </citation>
    <scope>NUCLEOTIDE SEQUENCE [LARGE SCALE GENOMIC DNA]</scope>
    <source>
        <strain evidence="4">cv. DH200-94</strain>
    </source>
</reference>
<dbReference type="Gramene" id="CDO96747">
    <property type="protein sequence ID" value="CDO96747"/>
    <property type="gene ID" value="GSCOC_T00013862001"/>
</dbReference>
<organism evidence="3 4">
    <name type="scientific">Coffea canephora</name>
    <name type="common">Robusta coffee</name>
    <dbReference type="NCBI Taxonomy" id="49390"/>
    <lineage>
        <taxon>Eukaryota</taxon>
        <taxon>Viridiplantae</taxon>
        <taxon>Streptophyta</taxon>
        <taxon>Embryophyta</taxon>
        <taxon>Tracheophyta</taxon>
        <taxon>Spermatophyta</taxon>
        <taxon>Magnoliopsida</taxon>
        <taxon>eudicotyledons</taxon>
        <taxon>Gunneridae</taxon>
        <taxon>Pentapetalae</taxon>
        <taxon>asterids</taxon>
        <taxon>lamiids</taxon>
        <taxon>Gentianales</taxon>
        <taxon>Rubiaceae</taxon>
        <taxon>Ixoroideae</taxon>
        <taxon>Gardenieae complex</taxon>
        <taxon>Bertiereae - Coffeeae clade</taxon>
        <taxon>Coffeeae</taxon>
        <taxon>Coffea</taxon>
    </lineage>
</organism>
<dbReference type="AlphaFoldDB" id="A0A068TLB4"/>
<feature type="repeat" description="PPR" evidence="2">
    <location>
        <begin position="97"/>
        <end position="131"/>
    </location>
</feature>
<dbReference type="Pfam" id="PF01535">
    <property type="entry name" value="PPR"/>
    <property type="match status" value="1"/>
</dbReference>
<dbReference type="FunFam" id="1.25.40.10:FF:000090">
    <property type="entry name" value="Pentatricopeptide repeat-containing protein, chloroplastic"/>
    <property type="match status" value="1"/>
</dbReference>
<gene>
    <name evidence="3" type="ORF">GSCOC_T00013862001</name>
</gene>
<dbReference type="InterPro" id="IPR011990">
    <property type="entry name" value="TPR-like_helical_dom_sf"/>
</dbReference>
<keyword evidence="4" id="KW-1185">Reference proteome</keyword>
<dbReference type="GO" id="GO:0003723">
    <property type="term" value="F:RNA binding"/>
    <property type="evidence" value="ECO:0007669"/>
    <property type="project" value="InterPro"/>
</dbReference>
<dbReference type="Proteomes" id="UP000295252">
    <property type="component" value="Chromosome IV"/>
</dbReference>
<dbReference type="InParanoid" id="A0A068TLB4"/>
<accession>A0A068TLB4</accession>
<dbReference type="PROSITE" id="PS51375">
    <property type="entry name" value="PPR"/>
    <property type="match status" value="4"/>
</dbReference>
<evidence type="ECO:0008006" key="5">
    <source>
        <dbReference type="Google" id="ProtNLM"/>
    </source>
</evidence>
<dbReference type="STRING" id="49390.A0A068TLB4"/>
<dbReference type="PANTHER" id="PTHR47926">
    <property type="entry name" value="PENTATRICOPEPTIDE REPEAT-CONTAINING PROTEIN"/>
    <property type="match status" value="1"/>
</dbReference>
<dbReference type="Gene3D" id="1.25.40.10">
    <property type="entry name" value="Tetratricopeptide repeat domain"/>
    <property type="match status" value="4"/>
</dbReference>
<evidence type="ECO:0000256" key="1">
    <source>
        <dbReference type="ARBA" id="ARBA00022737"/>
    </source>
</evidence>
<dbReference type="PANTHER" id="PTHR47926:SF535">
    <property type="entry name" value="PENTACOTRIPEPTIDE-REPEAT REGION OF PRORP DOMAIN-CONTAINING PROTEIN"/>
    <property type="match status" value="1"/>
</dbReference>
<evidence type="ECO:0000256" key="2">
    <source>
        <dbReference type="PROSITE-ProRule" id="PRU00708"/>
    </source>
</evidence>
<feature type="repeat" description="PPR" evidence="2">
    <location>
        <begin position="335"/>
        <end position="369"/>
    </location>
</feature>